<evidence type="ECO:0000256" key="3">
    <source>
        <dbReference type="ARBA" id="ARBA00022692"/>
    </source>
</evidence>
<dbReference type="PANTHER" id="PTHR11266:SF85">
    <property type="entry name" value="MPV17-LIKE PROTEIN"/>
    <property type="match status" value="1"/>
</dbReference>
<comment type="subcellular location">
    <subcellularLocation>
        <location evidence="1">Membrane</location>
        <topology evidence="1">Multi-pass membrane protein</topology>
    </subcellularLocation>
</comment>
<proteinExistence type="inferred from homology"/>
<dbReference type="Proteomes" id="UP000192223">
    <property type="component" value="Unplaced"/>
</dbReference>
<evidence type="ECO:0000313" key="7">
    <source>
        <dbReference type="Proteomes" id="UP000192223"/>
    </source>
</evidence>
<comment type="similarity">
    <text evidence="2 6">Belongs to the peroxisomal membrane protein PXMP2/4 family.</text>
</comment>
<reference evidence="8" key="1">
    <citation type="submission" date="2025-08" db="UniProtKB">
        <authorList>
            <consortium name="RefSeq"/>
        </authorList>
    </citation>
    <scope>IDENTIFICATION</scope>
    <source>
        <tissue evidence="8">Entire body</tissue>
    </source>
</reference>
<feature type="transmembrane region" description="Helical" evidence="6">
    <location>
        <begin position="97"/>
        <end position="117"/>
    </location>
</feature>
<evidence type="ECO:0000256" key="2">
    <source>
        <dbReference type="ARBA" id="ARBA00006824"/>
    </source>
</evidence>
<keyword evidence="5 6" id="KW-0472">Membrane</keyword>
<name>A0A7F5RLJ7_AGRPL</name>
<organism evidence="7 8">
    <name type="scientific">Agrilus planipennis</name>
    <name type="common">Emerald ash borer</name>
    <name type="synonym">Agrilus marcopoli</name>
    <dbReference type="NCBI Taxonomy" id="224129"/>
    <lineage>
        <taxon>Eukaryota</taxon>
        <taxon>Metazoa</taxon>
        <taxon>Ecdysozoa</taxon>
        <taxon>Arthropoda</taxon>
        <taxon>Hexapoda</taxon>
        <taxon>Insecta</taxon>
        <taxon>Pterygota</taxon>
        <taxon>Neoptera</taxon>
        <taxon>Endopterygota</taxon>
        <taxon>Coleoptera</taxon>
        <taxon>Polyphaga</taxon>
        <taxon>Elateriformia</taxon>
        <taxon>Buprestoidea</taxon>
        <taxon>Buprestidae</taxon>
        <taxon>Agrilinae</taxon>
        <taxon>Agrilus</taxon>
    </lineage>
</organism>
<dbReference type="Pfam" id="PF04117">
    <property type="entry name" value="Mpv17_PMP22"/>
    <property type="match status" value="1"/>
</dbReference>
<feature type="transmembrane region" description="Helical" evidence="6">
    <location>
        <begin position="129"/>
        <end position="151"/>
    </location>
</feature>
<protein>
    <submittedName>
        <fullName evidence="8">Mpv17-like protein</fullName>
    </submittedName>
</protein>
<evidence type="ECO:0000256" key="1">
    <source>
        <dbReference type="ARBA" id="ARBA00004141"/>
    </source>
</evidence>
<dbReference type="InParanoid" id="A0A7F5RLJ7"/>
<dbReference type="GO" id="GO:0005739">
    <property type="term" value="C:mitochondrion"/>
    <property type="evidence" value="ECO:0007669"/>
    <property type="project" value="TreeGrafter"/>
</dbReference>
<dbReference type="OrthoDB" id="430207at2759"/>
<keyword evidence="3 6" id="KW-0812">Transmembrane</keyword>
<gene>
    <name evidence="8" type="primary">LOC108733066</name>
</gene>
<dbReference type="KEGG" id="apln:108733066"/>
<evidence type="ECO:0000256" key="5">
    <source>
        <dbReference type="ARBA" id="ARBA00023136"/>
    </source>
</evidence>
<dbReference type="RefSeq" id="XP_025836892.1">
    <property type="nucleotide sequence ID" value="XM_025981107.1"/>
</dbReference>
<feature type="transmembrane region" description="Helical" evidence="6">
    <location>
        <begin position="157"/>
        <end position="174"/>
    </location>
</feature>
<feature type="transmembrane region" description="Helical" evidence="6">
    <location>
        <begin position="58"/>
        <end position="77"/>
    </location>
</feature>
<dbReference type="AlphaFoldDB" id="A0A7F5RLJ7"/>
<dbReference type="PANTHER" id="PTHR11266">
    <property type="entry name" value="PEROXISOMAL MEMBRANE PROTEIN 2, PXMP2 MPV17"/>
    <property type="match status" value="1"/>
</dbReference>
<dbReference type="FunCoup" id="A0A7F5RLJ7">
    <property type="interactions" value="78"/>
</dbReference>
<keyword evidence="4 6" id="KW-1133">Transmembrane helix</keyword>
<accession>A0A7F5RLJ7</accession>
<evidence type="ECO:0000313" key="8">
    <source>
        <dbReference type="RefSeq" id="XP_025836892.1"/>
    </source>
</evidence>
<dbReference type="GO" id="GO:0016020">
    <property type="term" value="C:membrane"/>
    <property type="evidence" value="ECO:0007669"/>
    <property type="project" value="UniProtKB-SubCell"/>
</dbReference>
<dbReference type="InterPro" id="IPR007248">
    <property type="entry name" value="Mpv17_PMP22"/>
</dbReference>
<evidence type="ECO:0000256" key="6">
    <source>
        <dbReference type="RuleBase" id="RU363053"/>
    </source>
</evidence>
<dbReference type="GeneID" id="108733066"/>
<keyword evidence="7" id="KW-1185">Reference proteome</keyword>
<evidence type="ECO:0000256" key="4">
    <source>
        <dbReference type="ARBA" id="ARBA00022989"/>
    </source>
</evidence>
<sequence>MSKVGKLIKHVFEKHPIISNSVAYGILFVSSEISQQVVIKKILTEEKEPLDKKTIGRYAVYGTLLQGPYLTIWFRYLDSKLKGTAYKIVTQKVLLDQFLATPPLYCLFFIAMSLLEGREDCTKELKEKFLTTFKTSCMFWLPVQTINFLLVPPSFRVIYVGTCSLTWVNILCWIKRQ</sequence>